<keyword evidence="4" id="KW-1185">Reference proteome</keyword>
<dbReference type="InterPro" id="IPR042100">
    <property type="entry name" value="Bug_dom1"/>
</dbReference>
<dbReference type="CDD" id="cd07012">
    <property type="entry name" value="PBP2_Bug_TTT"/>
    <property type="match status" value="1"/>
</dbReference>
<dbReference type="PIRSF" id="PIRSF017082">
    <property type="entry name" value="YflP"/>
    <property type="match status" value="1"/>
</dbReference>
<proteinExistence type="inferred from homology"/>
<feature type="chain" id="PRO_5047172755" evidence="2">
    <location>
        <begin position="23"/>
        <end position="330"/>
    </location>
</feature>
<dbReference type="Pfam" id="PF03401">
    <property type="entry name" value="TctC"/>
    <property type="match status" value="1"/>
</dbReference>
<comment type="similarity">
    <text evidence="1">Belongs to the UPF0065 (bug) family.</text>
</comment>
<dbReference type="EMBL" id="JAAEDI010000014">
    <property type="protein sequence ID" value="MBR0650852.1"/>
    <property type="molecule type" value="Genomic_DNA"/>
</dbReference>
<gene>
    <name evidence="3" type="ORF">GXW78_14360</name>
</gene>
<evidence type="ECO:0000256" key="1">
    <source>
        <dbReference type="ARBA" id="ARBA00006987"/>
    </source>
</evidence>
<organism evidence="3 4">
    <name type="scientific">Neoroseomonas terrae</name>
    <dbReference type="NCBI Taxonomy" id="424799"/>
    <lineage>
        <taxon>Bacteria</taxon>
        <taxon>Pseudomonadati</taxon>
        <taxon>Pseudomonadota</taxon>
        <taxon>Alphaproteobacteria</taxon>
        <taxon>Acetobacterales</taxon>
        <taxon>Acetobacteraceae</taxon>
        <taxon>Neoroseomonas</taxon>
    </lineage>
</organism>
<dbReference type="InterPro" id="IPR005064">
    <property type="entry name" value="BUG"/>
</dbReference>
<dbReference type="PANTHER" id="PTHR42928:SF5">
    <property type="entry name" value="BLR1237 PROTEIN"/>
    <property type="match status" value="1"/>
</dbReference>
<dbReference type="Gene3D" id="3.40.190.10">
    <property type="entry name" value="Periplasmic binding protein-like II"/>
    <property type="match status" value="1"/>
</dbReference>
<dbReference type="PANTHER" id="PTHR42928">
    <property type="entry name" value="TRICARBOXYLATE-BINDING PROTEIN"/>
    <property type="match status" value="1"/>
</dbReference>
<comment type="caution">
    <text evidence="3">The sequence shown here is derived from an EMBL/GenBank/DDBJ whole genome shotgun (WGS) entry which is preliminary data.</text>
</comment>
<evidence type="ECO:0000256" key="2">
    <source>
        <dbReference type="SAM" id="SignalP"/>
    </source>
</evidence>
<accession>A0ABS5EIK2</accession>
<dbReference type="SUPFAM" id="SSF53850">
    <property type="entry name" value="Periplasmic binding protein-like II"/>
    <property type="match status" value="1"/>
</dbReference>
<dbReference type="Proteomes" id="UP000698752">
    <property type="component" value="Unassembled WGS sequence"/>
</dbReference>
<reference evidence="4" key="1">
    <citation type="journal article" date="2021" name="Syst. Appl. Microbiol.">
        <title>Roseomonas hellenica sp. nov., isolated from roots of wild-growing Alkanna tinctoria.</title>
        <authorList>
            <person name="Rat A."/>
            <person name="Naranjo H.D."/>
            <person name="Lebbe L."/>
            <person name="Cnockaert M."/>
            <person name="Krigas N."/>
            <person name="Grigoriadou K."/>
            <person name="Maloupa E."/>
            <person name="Willems A."/>
        </authorList>
    </citation>
    <scope>NUCLEOTIDE SEQUENCE [LARGE SCALE GENOMIC DNA]</scope>
    <source>
        <strain evidence="4">LMG 31159</strain>
    </source>
</reference>
<keyword evidence="2" id="KW-0732">Signal</keyword>
<name>A0ABS5EIK2_9PROT</name>
<dbReference type="Gene3D" id="3.40.190.150">
    <property type="entry name" value="Bordetella uptake gene, domain 1"/>
    <property type="match status" value="1"/>
</dbReference>
<feature type="signal peptide" evidence="2">
    <location>
        <begin position="1"/>
        <end position="22"/>
    </location>
</feature>
<protein>
    <submittedName>
        <fullName evidence="3">Tripartite tricarboxylate transporter substrate binding protein</fullName>
    </submittedName>
</protein>
<evidence type="ECO:0000313" key="4">
    <source>
        <dbReference type="Proteomes" id="UP000698752"/>
    </source>
</evidence>
<sequence length="330" mass="34226">MTLSRRHALAGLAALLPLPALARDDWPTRPIRLIIPFPPGGSSDLAARLMADRLGAKLGQPVVCDNRPGASGIIGTEAVVRSAPDGYTLLYASVGNAAINYPLYGARLPYRPSDLTGVGLIAAAPNLIVVRSDSPFRTLGDLVAFARANPDKLNFGTTGLGSSVQMTGALLAASTGIEVTTVNYRGGGQVVQELIAGTIDYAADGITASAGHIRDGLLRGLAVTQQERSAALPDVPTTVEAGFPEVLATAWFSILAPAATPRAIVDRVGAEMQAALEEPTVQERLASLGGGPLPLPLPGGRTTPAAFDAFIREEIGKWTAVVERTGLRAQ</sequence>
<dbReference type="RefSeq" id="WP_211869515.1">
    <property type="nucleotide sequence ID" value="NZ_JAAEDI010000014.1"/>
</dbReference>
<evidence type="ECO:0000313" key="3">
    <source>
        <dbReference type="EMBL" id="MBR0650852.1"/>
    </source>
</evidence>